<feature type="transmembrane region" description="Helical" evidence="1">
    <location>
        <begin position="6"/>
        <end position="24"/>
    </location>
</feature>
<evidence type="ECO:0000313" key="3">
    <source>
        <dbReference type="Proteomes" id="UP000619545"/>
    </source>
</evidence>
<sequence length="95" mass="10244">MHECEAILYTGAFMIILGTLGAAIGPARSDPVVKSLNLELATVGVCLVFLAFNHLLALITFIAVGAFTTPILMRAILRVEASERDREVLEGSERD</sequence>
<dbReference type="RefSeq" id="WP_011018843.1">
    <property type="nucleotide sequence ID" value="NZ_DUJS01000004.1"/>
</dbReference>
<keyword evidence="1" id="KW-0812">Transmembrane</keyword>
<evidence type="ECO:0000313" key="2">
    <source>
        <dbReference type="EMBL" id="HII70367.1"/>
    </source>
</evidence>
<dbReference type="Proteomes" id="UP000619545">
    <property type="component" value="Unassembled WGS sequence"/>
</dbReference>
<name>A0A832T6S1_9EURY</name>
<organism evidence="2 3">
    <name type="scientific">Methanopyrus kandleri</name>
    <dbReference type="NCBI Taxonomy" id="2320"/>
    <lineage>
        <taxon>Archaea</taxon>
        <taxon>Methanobacteriati</taxon>
        <taxon>Methanobacteriota</taxon>
        <taxon>Methanomada group</taxon>
        <taxon>Methanopyri</taxon>
        <taxon>Methanopyrales</taxon>
        <taxon>Methanopyraceae</taxon>
        <taxon>Methanopyrus</taxon>
    </lineage>
</organism>
<accession>A0A832T6S1</accession>
<comment type="caution">
    <text evidence="2">The sequence shown here is derived from an EMBL/GenBank/DDBJ whole genome shotgun (WGS) entry which is preliminary data.</text>
</comment>
<proteinExistence type="predicted"/>
<dbReference type="Pfam" id="PF09880">
    <property type="entry name" value="EhaE"/>
    <property type="match status" value="1"/>
</dbReference>
<dbReference type="OMA" id="LETQIWF"/>
<gene>
    <name evidence="2" type="ORF">HA336_03950</name>
</gene>
<dbReference type="EMBL" id="DUJS01000004">
    <property type="protein sequence ID" value="HII70367.1"/>
    <property type="molecule type" value="Genomic_DNA"/>
</dbReference>
<dbReference type="InterPro" id="IPR011317">
    <property type="entry name" value="Prd_NiFe_hyd_3_EhaE"/>
</dbReference>
<evidence type="ECO:0000256" key="1">
    <source>
        <dbReference type="SAM" id="Phobius"/>
    </source>
</evidence>
<keyword evidence="1" id="KW-1133">Transmembrane helix</keyword>
<keyword evidence="1" id="KW-0472">Membrane</keyword>
<protein>
    <submittedName>
        <fullName evidence="2">DUF2107 family protein</fullName>
    </submittedName>
</protein>
<dbReference type="AlphaFoldDB" id="A0A832T6S1"/>
<reference evidence="2" key="1">
    <citation type="journal article" date="2020" name="bioRxiv">
        <title>A rank-normalized archaeal taxonomy based on genome phylogeny resolves widespread incomplete and uneven classifications.</title>
        <authorList>
            <person name="Rinke C."/>
            <person name="Chuvochina M."/>
            <person name="Mussig A.J."/>
            <person name="Chaumeil P.-A."/>
            <person name="Waite D.W."/>
            <person name="Whitman W.B."/>
            <person name="Parks D.H."/>
            <person name="Hugenholtz P."/>
        </authorList>
    </citation>
    <scope>NUCLEOTIDE SEQUENCE</scope>
    <source>
        <strain evidence="2">UBA8853</strain>
    </source>
</reference>
<dbReference type="GeneID" id="1477776"/>
<dbReference type="PIRSF" id="PIRSF036535">
    <property type="entry name" value="EhaE"/>
    <property type="match status" value="1"/>
</dbReference>